<dbReference type="Pfam" id="PF03721">
    <property type="entry name" value="UDPG_MGDP_dh_N"/>
    <property type="match status" value="1"/>
</dbReference>
<feature type="transmembrane region" description="Helical" evidence="5">
    <location>
        <begin position="6"/>
        <end position="23"/>
    </location>
</feature>
<dbReference type="SMART" id="SM00984">
    <property type="entry name" value="UDPG_MGDP_dh_C"/>
    <property type="match status" value="1"/>
</dbReference>
<dbReference type="InterPro" id="IPR036291">
    <property type="entry name" value="NAD(P)-bd_dom_sf"/>
</dbReference>
<keyword evidence="5" id="KW-1133">Transmembrane helix</keyword>
<dbReference type="GO" id="GO:0051287">
    <property type="term" value="F:NAD binding"/>
    <property type="evidence" value="ECO:0007669"/>
    <property type="project" value="InterPro"/>
</dbReference>
<dbReference type="SUPFAM" id="SSF48179">
    <property type="entry name" value="6-phosphogluconate dehydrogenase C-terminal domain-like"/>
    <property type="match status" value="1"/>
</dbReference>
<dbReference type="PIRSF" id="PIRSF000124">
    <property type="entry name" value="UDPglc_GDPman_dh"/>
    <property type="match status" value="1"/>
</dbReference>
<keyword evidence="3" id="KW-0520">NAD</keyword>
<dbReference type="GO" id="GO:0016616">
    <property type="term" value="F:oxidoreductase activity, acting on the CH-OH group of donors, NAD or NADP as acceptor"/>
    <property type="evidence" value="ECO:0007669"/>
    <property type="project" value="InterPro"/>
</dbReference>
<evidence type="ECO:0000256" key="3">
    <source>
        <dbReference type="ARBA" id="ARBA00023027"/>
    </source>
</evidence>
<dbReference type="Proteomes" id="UP000783796">
    <property type="component" value="Unassembled WGS sequence"/>
</dbReference>
<dbReference type="GO" id="GO:0016628">
    <property type="term" value="F:oxidoreductase activity, acting on the CH-CH group of donors, NAD or NADP as acceptor"/>
    <property type="evidence" value="ECO:0007669"/>
    <property type="project" value="InterPro"/>
</dbReference>
<keyword evidence="5" id="KW-0812">Transmembrane</keyword>
<dbReference type="InterPro" id="IPR028359">
    <property type="entry name" value="UDP_ManNAc/GlcNAc_DH"/>
</dbReference>
<dbReference type="AlphaFoldDB" id="A0A948T9Q9"/>
<comment type="similarity">
    <text evidence="1 4">Belongs to the UDP-glucose/GDP-mannose dehydrogenase family.</text>
</comment>
<evidence type="ECO:0000256" key="4">
    <source>
        <dbReference type="PIRNR" id="PIRNR000124"/>
    </source>
</evidence>
<evidence type="ECO:0000256" key="2">
    <source>
        <dbReference type="ARBA" id="ARBA00023002"/>
    </source>
</evidence>
<dbReference type="PANTHER" id="PTHR43491:SF2">
    <property type="entry name" value="UDP-N-ACETYL-D-MANNOSAMINE DEHYDROGENASE"/>
    <property type="match status" value="1"/>
</dbReference>
<dbReference type="InterPro" id="IPR001732">
    <property type="entry name" value="UDP-Glc/GDP-Man_DH_N"/>
</dbReference>
<dbReference type="PIRSF" id="PIRSF500136">
    <property type="entry name" value="UDP_ManNAc_DH"/>
    <property type="match status" value="1"/>
</dbReference>
<evidence type="ECO:0000256" key="1">
    <source>
        <dbReference type="ARBA" id="ARBA00006601"/>
    </source>
</evidence>
<dbReference type="PANTHER" id="PTHR43491">
    <property type="entry name" value="UDP-N-ACETYL-D-MANNOSAMINE DEHYDROGENASE"/>
    <property type="match status" value="1"/>
</dbReference>
<keyword evidence="2" id="KW-0560">Oxidoreductase</keyword>
<name>A0A948T9Q9_9BACT</name>
<dbReference type="GO" id="GO:0000271">
    <property type="term" value="P:polysaccharide biosynthetic process"/>
    <property type="evidence" value="ECO:0007669"/>
    <property type="project" value="InterPro"/>
</dbReference>
<dbReference type="InterPro" id="IPR017476">
    <property type="entry name" value="UDP-Glc/GDP-Man"/>
</dbReference>
<sequence>MKDLIIGIIGLGYVGFPLACLYAKRYHTIGYDRNPIRVDELNAGKDHTNEIDSETIHECLNTNLVCTSDENALKKCNVYIVTVPTPVDIYMQPDLLPLKSASALVGKYLQKGDIVVYESTVYPGVTEDVCVPILQEVSGLVLNEHFYVGYSPERINPSDKEHTVENICKITSGSTPEAAVIIDRLYASVLKNGTYKVQSIKVAETAKVLENAQRDINIAFMNEVAKILNALNVDTNAVIDAAATKWNFLPFRPGLVGGHCIGVDPYYLIQKAQLHGVSPRLMAEARKINDSMGSYVAHQLINKLCGTMFCISTSRILLLGFTFKENCPDIRNTKVIDIYNTLKRFTPHITVYDPLVNPEEVAHEYNIRVINNIDALEDSSYEAILVAVAHQQFQDFDYARYLTPQGIIYDVKGQVESSCMTYKL</sequence>
<dbReference type="InterPro" id="IPR014026">
    <property type="entry name" value="UDP-Glc/GDP-Man_DH_dimer"/>
</dbReference>
<dbReference type="Pfam" id="PF00984">
    <property type="entry name" value="UDPG_MGDP_dh"/>
    <property type="match status" value="1"/>
</dbReference>
<organism evidence="7 8">
    <name type="scientific">Candidatus Phocaeicola faecigallinarum</name>
    <dbReference type="NCBI Taxonomy" id="2838732"/>
    <lineage>
        <taxon>Bacteria</taxon>
        <taxon>Pseudomonadati</taxon>
        <taxon>Bacteroidota</taxon>
        <taxon>Bacteroidia</taxon>
        <taxon>Bacteroidales</taxon>
        <taxon>Bacteroidaceae</taxon>
        <taxon>Phocaeicola</taxon>
    </lineage>
</organism>
<reference evidence="7" key="1">
    <citation type="journal article" date="2021" name="PeerJ">
        <title>Extensive microbial diversity within the chicken gut microbiome revealed by metagenomics and culture.</title>
        <authorList>
            <person name="Gilroy R."/>
            <person name="Ravi A."/>
            <person name="Getino M."/>
            <person name="Pursley I."/>
            <person name="Horton D.L."/>
            <person name="Alikhan N.F."/>
            <person name="Baker D."/>
            <person name="Gharbi K."/>
            <person name="Hall N."/>
            <person name="Watson M."/>
            <person name="Adriaenssens E.M."/>
            <person name="Foster-Nyarko E."/>
            <person name="Jarju S."/>
            <person name="Secka A."/>
            <person name="Antonio M."/>
            <person name="Oren A."/>
            <person name="Chaudhuri R.R."/>
            <person name="La Ragione R."/>
            <person name="Hildebrand F."/>
            <person name="Pallen M.J."/>
        </authorList>
    </citation>
    <scope>NUCLEOTIDE SEQUENCE</scope>
    <source>
        <strain evidence="7">G4-2901</strain>
    </source>
</reference>
<feature type="domain" description="UDP-glucose/GDP-mannose dehydrogenase C-terminal" evidence="6">
    <location>
        <begin position="317"/>
        <end position="417"/>
    </location>
</feature>
<evidence type="ECO:0000313" key="7">
    <source>
        <dbReference type="EMBL" id="MBU3837003.1"/>
    </source>
</evidence>
<dbReference type="EMBL" id="JAHLFW010000010">
    <property type="protein sequence ID" value="MBU3837003.1"/>
    <property type="molecule type" value="Genomic_DNA"/>
</dbReference>
<accession>A0A948T9Q9</accession>
<dbReference type="Gene3D" id="3.40.50.720">
    <property type="entry name" value="NAD(P)-binding Rossmann-like Domain"/>
    <property type="match status" value="2"/>
</dbReference>
<proteinExistence type="inferred from homology"/>
<dbReference type="InterPro" id="IPR008927">
    <property type="entry name" value="6-PGluconate_DH-like_C_sf"/>
</dbReference>
<keyword evidence="5" id="KW-0472">Membrane</keyword>
<dbReference type="NCBIfam" id="TIGR03026">
    <property type="entry name" value="NDP-sugDHase"/>
    <property type="match status" value="1"/>
</dbReference>
<dbReference type="SUPFAM" id="SSF51735">
    <property type="entry name" value="NAD(P)-binding Rossmann-fold domains"/>
    <property type="match status" value="1"/>
</dbReference>
<dbReference type="InterPro" id="IPR014027">
    <property type="entry name" value="UDP-Glc/GDP-Man_DH_C"/>
</dbReference>
<comment type="caution">
    <text evidence="7">The sequence shown here is derived from an EMBL/GenBank/DDBJ whole genome shotgun (WGS) entry which is preliminary data.</text>
</comment>
<evidence type="ECO:0000256" key="5">
    <source>
        <dbReference type="SAM" id="Phobius"/>
    </source>
</evidence>
<reference evidence="7" key="2">
    <citation type="submission" date="2021-04" db="EMBL/GenBank/DDBJ databases">
        <authorList>
            <person name="Gilroy R."/>
        </authorList>
    </citation>
    <scope>NUCLEOTIDE SEQUENCE</scope>
    <source>
        <strain evidence="7">G4-2901</strain>
    </source>
</reference>
<dbReference type="SUPFAM" id="SSF52413">
    <property type="entry name" value="UDP-glucose/GDP-mannose dehydrogenase C-terminal domain"/>
    <property type="match status" value="1"/>
</dbReference>
<dbReference type="Pfam" id="PF03720">
    <property type="entry name" value="UDPG_MGDP_dh_C"/>
    <property type="match status" value="1"/>
</dbReference>
<evidence type="ECO:0000313" key="8">
    <source>
        <dbReference type="Proteomes" id="UP000783796"/>
    </source>
</evidence>
<gene>
    <name evidence="7" type="ORF">H9777_01480</name>
</gene>
<evidence type="ECO:0000259" key="6">
    <source>
        <dbReference type="SMART" id="SM00984"/>
    </source>
</evidence>
<protein>
    <submittedName>
        <fullName evidence="7">Nucleotide sugar dehydrogenase</fullName>
    </submittedName>
</protein>
<dbReference type="InterPro" id="IPR036220">
    <property type="entry name" value="UDP-Glc/GDP-Man_DH_C_sf"/>
</dbReference>